<dbReference type="EMBL" id="JAVRHO010000005">
    <property type="protein sequence ID" value="MDT0645948.1"/>
    <property type="molecule type" value="Genomic_DNA"/>
</dbReference>
<evidence type="ECO:0000313" key="6">
    <source>
        <dbReference type="Proteomes" id="UP001245285"/>
    </source>
</evidence>
<dbReference type="Gene3D" id="1.10.10.10">
    <property type="entry name" value="Winged helix-like DNA-binding domain superfamily/Winged helix DNA-binding domain"/>
    <property type="match status" value="1"/>
</dbReference>
<dbReference type="InterPro" id="IPR016032">
    <property type="entry name" value="Sig_transdc_resp-reg_C-effctor"/>
</dbReference>
<dbReference type="SMART" id="SM00421">
    <property type="entry name" value="HTH_LUXR"/>
    <property type="match status" value="1"/>
</dbReference>
<dbReference type="SUPFAM" id="SSF46894">
    <property type="entry name" value="C-terminal effector domain of the bipartite response regulators"/>
    <property type="match status" value="1"/>
</dbReference>
<keyword evidence="6" id="KW-1185">Reference proteome</keyword>
<evidence type="ECO:0000256" key="1">
    <source>
        <dbReference type="ARBA" id="ARBA00023015"/>
    </source>
</evidence>
<dbReference type="CDD" id="cd06170">
    <property type="entry name" value="LuxR_C_like"/>
    <property type="match status" value="1"/>
</dbReference>
<evidence type="ECO:0000313" key="5">
    <source>
        <dbReference type="EMBL" id="MDT0645948.1"/>
    </source>
</evidence>
<dbReference type="InterPro" id="IPR036388">
    <property type="entry name" value="WH-like_DNA-bd_sf"/>
</dbReference>
<comment type="caution">
    <text evidence="5">The sequence shown here is derived from an EMBL/GenBank/DDBJ whole genome shotgun (WGS) entry which is preliminary data.</text>
</comment>
<keyword evidence="1" id="KW-0805">Transcription regulation</keyword>
<dbReference type="PANTHER" id="PTHR44688">
    <property type="entry name" value="DNA-BINDING TRANSCRIPTIONAL ACTIVATOR DEVR_DOSR"/>
    <property type="match status" value="1"/>
</dbReference>
<proteinExistence type="predicted"/>
<accession>A0ABU3CHW8</accession>
<evidence type="ECO:0000256" key="3">
    <source>
        <dbReference type="ARBA" id="ARBA00023163"/>
    </source>
</evidence>
<dbReference type="PROSITE" id="PS50043">
    <property type="entry name" value="HTH_LUXR_2"/>
    <property type="match status" value="1"/>
</dbReference>
<keyword evidence="2" id="KW-0238">DNA-binding</keyword>
<dbReference type="InterPro" id="IPR000792">
    <property type="entry name" value="Tscrpt_reg_LuxR_C"/>
</dbReference>
<protein>
    <submittedName>
        <fullName evidence="5">LuxR C-terminal-related transcriptional regulator</fullName>
    </submittedName>
</protein>
<sequence length="338" mass="38946">MSEKKQLLLISVNNEMVLEMKESLSPYFNVVNVESVHVGYSMALELLPDLIFIDGSAFNLLEDIRNVSNFRSTHFLVKSWIFLLVPNESGNEIIKEFDKIADGFFLKGTPLETIYKRIISKVYSKNSLSNYWKDCFMGMFNFMPKPVLLLEQNNILAMNDEFKQIFRPLKSKSHRLTDFVDIENRAKLEISLRNFSRGKYMRETVRTSLLLSNNKARNAFVNFSKLKKGMDDQFILMIDFSGSDGSADQNINVKSADVENCTVEENSLCDFNFTKREKEIIELLCKGYKTKEISSTLFISPKTIEKHRSNIIKKTKSDTMLESIIYAINHNLIEVSAP</sequence>
<dbReference type="PROSITE" id="PS00622">
    <property type="entry name" value="HTH_LUXR_1"/>
    <property type="match status" value="1"/>
</dbReference>
<dbReference type="RefSeq" id="WP_311494135.1">
    <property type="nucleotide sequence ID" value="NZ_JAVRHO010000005.1"/>
</dbReference>
<dbReference type="Pfam" id="PF00196">
    <property type="entry name" value="GerE"/>
    <property type="match status" value="1"/>
</dbReference>
<name>A0ABU3CHW8_9FLAO</name>
<dbReference type="PRINTS" id="PR00038">
    <property type="entry name" value="HTHLUXR"/>
</dbReference>
<reference evidence="5 6" key="1">
    <citation type="submission" date="2023-09" db="EMBL/GenBank/DDBJ databases">
        <authorList>
            <person name="Rey-Velasco X."/>
        </authorList>
    </citation>
    <scope>NUCLEOTIDE SEQUENCE [LARGE SCALE GENOMIC DNA]</scope>
    <source>
        <strain evidence="5 6">F260</strain>
    </source>
</reference>
<gene>
    <name evidence="5" type="ORF">RM545_04540</name>
</gene>
<organism evidence="5 6">
    <name type="scientific">Autumnicola lenta</name>
    <dbReference type="NCBI Taxonomy" id="3075593"/>
    <lineage>
        <taxon>Bacteria</taxon>
        <taxon>Pseudomonadati</taxon>
        <taxon>Bacteroidota</taxon>
        <taxon>Flavobacteriia</taxon>
        <taxon>Flavobacteriales</taxon>
        <taxon>Flavobacteriaceae</taxon>
        <taxon>Autumnicola</taxon>
    </lineage>
</organism>
<keyword evidence="3" id="KW-0804">Transcription</keyword>
<feature type="domain" description="HTH luxR-type" evidence="4">
    <location>
        <begin position="267"/>
        <end position="331"/>
    </location>
</feature>
<evidence type="ECO:0000259" key="4">
    <source>
        <dbReference type="PROSITE" id="PS50043"/>
    </source>
</evidence>
<dbReference type="PANTHER" id="PTHR44688:SF16">
    <property type="entry name" value="DNA-BINDING TRANSCRIPTIONAL ACTIVATOR DEVR_DOSR"/>
    <property type="match status" value="1"/>
</dbReference>
<dbReference type="Proteomes" id="UP001245285">
    <property type="component" value="Unassembled WGS sequence"/>
</dbReference>
<evidence type="ECO:0000256" key="2">
    <source>
        <dbReference type="ARBA" id="ARBA00023125"/>
    </source>
</evidence>